<keyword evidence="13 15" id="KW-0326">Glycosidase</keyword>
<dbReference type="GO" id="GO:0140078">
    <property type="term" value="F:class I DNA-(apurinic or apyrimidinic site) endonuclease activity"/>
    <property type="evidence" value="ECO:0007669"/>
    <property type="project" value="UniProtKB-EC"/>
</dbReference>
<keyword evidence="19" id="KW-1185">Reference proteome</keyword>
<evidence type="ECO:0000256" key="9">
    <source>
        <dbReference type="ARBA" id="ARBA00023125"/>
    </source>
</evidence>
<evidence type="ECO:0000256" key="11">
    <source>
        <dbReference type="ARBA" id="ARBA00023239"/>
    </source>
</evidence>
<dbReference type="PROSITE" id="PS51068">
    <property type="entry name" value="FPG_CAT"/>
    <property type="match status" value="1"/>
</dbReference>
<evidence type="ECO:0000256" key="1">
    <source>
        <dbReference type="ARBA" id="ARBA00001668"/>
    </source>
</evidence>
<comment type="catalytic activity">
    <reaction evidence="1 15">
        <text>Hydrolysis of DNA containing ring-opened 7-methylguanine residues, releasing 2,6-diamino-4-hydroxy-5-(N-methyl)formamidopyrimidine.</text>
        <dbReference type="EC" id="3.2.2.23"/>
    </reaction>
</comment>
<dbReference type="GO" id="GO:0008270">
    <property type="term" value="F:zinc ion binding"/>
    <property type="evidence" value="ECO:0007669"/>
    <property type="project" value="UniProtKB-UniRule"/>
</dbReference>
<dbReference type="NCBIfam" id="NF002211">
    <property type="entry name" value="PRK01103.1"/>
    <property type="match status" value="1"/>
</dbReference>
<dbReference type="GO" id="GO:0034039">
    <property type="term" value="F:8-oxo-7,8-dihydroguanine DNA N-glycosylase activity"/>
    <property type="evidence" value="ECO:0007669"/>
    <property type="project" value="TreeGrafter"/>
</dbReference>
<feature type="domain" description="FPG-type" evidence="16">
    <location>
        <begin position="255"/>
        <end position="289"/>
    </location>
</feature>
<dbReference type="EC" id="3.2.2.23" evidence="15"/>
<dbReference type="InterPro" id="IPR015886">
    <property type="entry name" value="H2TH_FPG"/>
</dbReference>
<dbReference type="FunFam" id="1.10.8.50:FF:000003">
    <property type="entry name" value="Formamidopyrimidine-DNA glycosylase"/>
    <property type="match status" value="1"/>
</dbReference>
<evidence type="ECO:0000256" key="7">
    <source>
        <dbReference type="ARBA" id="ARBA00022801"/>
    </source>
</evidence>
<keyword evidence="8 15" id="KW-0862">Zinc</keyword>
<dbReference type="PANTHER" id="PTHR22993:SF9">
    <property type="entry name" value="FORMAMIDOPYRIMIDINE-DNA GLYCOSYLASE"/>
    <property type="match status" value="1"/>
</dbReference>
<evidence type="ECO:0000313" key="18">
    <source>
        <dbReference type="EMBL" id="CAB3680517.1"/>
    </source>
</evidence>
<comment type="function">
    <text evidence="15">Involved in base excision repair of DNA damaged by oxidation or by mutagenic agents. Acts as DNA glycosylase that recognizes and removes damaged bases. Has a preference for oxidized purines, such as 7,8-dihydro-8-oxoguanine (8-oxoG). Has AP (apurinic/apyrimidinic) lyase activity and introduces nicks in the DNA strand. Cleaves the DNA backbone by beta-delta elimination to generate a single-strand break at the site of the removed base with both 3'- and 5'-phosphates.</text>
</comment>
<organism evidence="18 19">
    <name type="scientific">Achromobacter animicus</name>
    <dbReference type="NCBI Taxonomy" id="1389935"/>
    <lineage>
        <taxon>Bacteria</taxon>
        <taxon>Pseudomonadati</taxon>
        <taxon>Pseudomonadota</taxon>
        <taxon>Betaproteobacteria</taxon>
        <taxon>Burkholderiales</taxon>
        <taxon>Alcaligenaceae</taxon>
        <taxon>Achromobacter</taxon>
    </lineage>
</organism>
<dbReference type="PROSITE" id="PS51066">
    <property type="entry name" value="ZF_FPG_2"/>
    <property type="match status" value="1"/>
</dbReference>
<accession>A0A6S7AQR1</accession>
<keyword evidence="5 15" id="KW-0227">DNA damage</keyword>
<evidence type="ECO:0000256" key="8">
    <source>
        <dbReference type="ARBA" id="ARBA00022833"/>
    </source>
</evidence>
<dbReference type="InterPro" id="IPR000214">
    <property type="entry name" value="Znf_DNA_glyclase/AP_lyase"/>
</dbReference>
<dbReference type="GO" id="GO:0006284">
    <property type="term" value="P:base-excision repair"/>
    <property type="evidence" value="ECO:0007669"/>
    <property type="project" value="InterPro"/>
</dbReference>
<dbReference type="Proteomes" id="UP000494214">
    <property type="component" value="Unassembled WGS sequence"/>
</dbReference>
<dbReference type="PROSITE" id="PS01242">
    <property type="entry name" value="ZF_FPG_1"/>
    <property type="match status" value="1"/>
</dbReference>
<dbReference type="HAMAP" id="MF_00103">
    <property type="entry name" value="Fapy_DNA_glycosyl"/>
    <property type="match status" value="1"/>
</dbReference>
<dbReference type="CDD" id="cd08966">
    <property type="entry name" value="EcFpg-like_N"/>
    <property type="match status" value="1"/>
</dbReference>
<dbReference type="InterPro" id="IPR010663">
    <property type="entry name" value="Znf_FPG/IleRS"/>
</dbReference>
<evidence type="ECO:0000256" key="14">
    <source>
        <dbReference type="ARBA" id="ARBA00044632"/>
    </source>
</evidence>
<dbReference type="SMART" id="SM00898">
    <property type="entry name" value="Fapy_DNA_glyco"/>
    <property type="match status" value="1"/>
</dbReference>
<dbReference type="EMBL" id="CADIJM010000002">
    <property type="protein sequence ID" value="CAB3680517.1"/>
    <property type="molecule type" value="Genomic_DNA"/>
</dbReference>
<dbReference type="SUPFAM" id="SSF81624">
    <property type="entry name" value="N-terminal domain of MutM-like DNA repair proteins"/>
    <property type="match status" value="1"/>
</dbReference>
<comment type="catalytic activity">
    <reaction evidence="14 15">
        <text>2'-deoxyribonucleotide-(2'-deoxyribose 5'-phosphate)-2'-deoxyribonucleotide-DNA = a 3'-end 2'-deoxyribonucleotide-(2,3-dehydro-2,3-deoxyribose 5'-phosphate)-DNA + a 5'-end 5'-phospho-2'-deoxyribonucleoside-DNA + H(+)</text>
        <dbReference type="Rhea" id="RHEA:66592"/>
        <dbReference type="Rhea" id="RHEA-COMP:13180"/>
        <dbReference type="Rhea" id="RHEA-COMP:16897"/>
        <dbReference type="Rhea" id="RHEA-COMP:17067"/>
        <dbReference type="ChEBI" id="CHEBI:15378"/>
        <dbReference type="ChEBI" id="CHEBI:136412"/>
        <dbReference type="ChEBI" id="CHEBI:157695"/>
        <dbReference type="ChEBI" id="CHEBI:167181"/>
        <dbReference type="EC" id="4.2.99.18"/>
    </reaction>
</comment>
<dbReference type="Pfam" id="PF06827">
    <property type="entry name" value="zf-FPG_IleRS"/>
    <property type="match status" value="1"/>
</dbReference>
<dbReference type="EC" id="4.2.99.18" evidence="15"/>
<dbReference type="AlphaFoldDB" id="A0A6S7AQR1"/>
<dbReference type="InterPro" id="IPR010979">
    <property type="entry name" value="Ribosomal_uS13-like_H2TH"/>
</dbReference>
<dbReference type="SUPFAM" id="SSF46946">
    <property type="entry name" value="S13-like H2TH domain"/>
    <property type="match status" value="1"/>
</dbReference>
<evidence type="ECO:0000256" key="10">
    <source>
        <dbReference type="ARBA" id="ARBA00023204"/>
    </source>
</evidence>
<feature type="active site" description="Schiff-base intermediate with DNA" evidence="15">
    <location>
        <position position="17"/>
    </location>
</feature>
<dbReference type="Pfam" id="PF01149">
    <property type="entry name" value="Fapy_DNA_glyco"/>
    <property type="match status" value="1"/>
</dbReference>
<dbReference type="Gene3D" id="1.10.8.50">
    <property type="match status" value="1"/>
</dbReference>
<feature type="domain" description="Formamidopyrimidine-DNA glycosylase catalytic" evidence="17">
    <location>
        <begin position="17"/>
        <end position="127"/>
    </location>
</feature>
<evidence type="ECO:0000259" key="17">
    <source>
        <dbReference type="PROSITE" id="PS51068"/>
    </source>
</evidence>
<keyword evidence="9 15" id="KW-0238">DNA-binding</keyword>
<evidence type="ECO:0000256" key="3">
    <source>
        <dbReference type="ARBA" id="ARBA00011245"/>
    </source>
</evidence>
<feature type="active site" description="Proton donor; for beta-elimination activity" evidence="15">
    <location>
        <position position="73"/>
    </location>
</feature>
<dbReference type="InterPro" id="IPR020629">
    <property type="entry name" value="FPG_Glyclase"/>
</dbReference>
<keyword evidence="10 15" id="KW-0234">DNA repair</keyword>
<comment type="similarity">
    <text evidence="2 15">Belongs to the FPG family.</text>
</comment>
<keyword evidence="7 15" id="KW-0378">Hydrolase</keyword>
<feature type="active site" description="Proton donor; for delta-elimination activity" evidence="15">
    <location>
        <position position="279"/>
    </location>
</feature>
<comment type="subunit">
    <text evidence="3 15">Monomer.</text>
</comment>
<evidence type="ECO:0000256" key="13">
    <source>
        <dbReference type="ARBA" id="ARBA00023295"/>
    </source>
</evidence>
<evidence type="ECO:0000256" key="2">
    <source>
        <dbReference type="ARBA" id="ARBA00009409"/>
    </source>
</evidence>
<comment type="cofactor">
    <cofactor evidence="15">
        <name>Zn(2+)</name>
        <dbReference type="ChEBI" id="CHEBI:29105"/>
    </cofactor>
    <text evidence="15">Binds 1 zinc ion per subunit.</text>
</comment>
<evidence type="ECO:0000259" key="16">
    <source>
        <dbReference type="PROSITE" id="PS51066"/>
    </source>
</evidence>
<feature type="binding site" evidence="15">
    <location>
        <position position="124"/>
    </location>
    <ligand>
        <name>DNA</name>
        <dbReference type="ChEBI" id="CHEBI:16991"/>
    </ligand>
</feature>
<keyword evidence="4 15" id="KW-0479">Metal-binding</keyword>
<evidence type="ECO:0000256" key="5">
    <source>
        <dbReference type="ARBA" id="ARBA00022763"/>
    </source>
</evidence>
<dbReference type="PANTHER" id="PTHR22993">
    <property type="entry name" value="FORMAMIDOPYRIMIDINE-DNA GLYCOSYLASE"/>
    <property type="match status" value="1"/>
</dbReference>
<dbReference type="InterPro" id="IPR015887">
    <property type="entry name" value="DNA_glyclase_Znf_dom_DNA_BS"/>
</dbReference>
<dbReference type="Gene3D" id="3.20.190.10">
    <property type="entry name" value="MutM-like, N-terminal"/>
    <property type="match status" value="1"/>
</dbReference>
<gene>
    <name evidence="15 18" type="primary">mutM</name>
    <name evidence="15" type="synonym">fpg</name>
    <name evidence="18" type="ORF">LMG26690_01566</name>
</gene>
<feature type="active site" description="Proton donor" evidence="15">
    <location>
        <position position="18"/>
    </location>
</feature>
<dbReference type="InterPro" id="IPR012319">
    <property type="entry name" value="FPG_cat"/>
</dbReference>
<evidence type="ECO:0000256" key="6">
    <source>
        <dbReference type="ARBA" id="ARBA00022771"/>
    </source>
</evidence>
<comment type="caution">
    <text evidence="15">Lacks conserved residue(s) required for the propagation of feature annotation.</text>
</comment>
<sequence>MAQSSYTQLMILHWLMPELPEVETTRRGIDAIITGQTLSRLVVHEPRMRWPIPPELPSLIGGRTVLECARRGKYLLLRFEHGTQIVHLGMSGSLRSVAPGEFLRKHDHVEWIFDGAVLRLHDPRRFGAVLWHDAEAGPIEAHPLLAKLGIEPFDPRFDGAWLHRHFQNHSAAIKQVLLAGMAVVGVGNIYASESLFRARINPKTPANKLSLARCERLADMVRATLADALTSGGSTLRDYVGASGEPGAYFEIHAAVYEREGLPCRVCATPIRRFVQGQRATYYCPKCQRN</sequence>
<evidence type="ECO:0000256" key="12">
    <source>
        <dbReference type="ARBA" id="ARBA00023268"/>
    </source>
</evidence>
<dbReference type="InterPro" id="IPR035937">
    <property type="entry name" value="FPG_N"/>
</dbReference>
<protein>
    <recommendedName>
        <fullName evidence="15">Formamidopyrimidine-DNA glycosylase</fullName>
        <shortName evidence="15">Fapy-DNA glycosylase</shortName>
        <ecNumber evidence="15">3.2.2.23</ecNumber>
    </recommendedName>
    <alternativeName>
        <fullName evidence="15">DNA-(apurinic or apyrimidinic site) lyase MutM</fullName>
        <shortName evidence="15">AP lyase MutM</shortName>
        <ecNumber evidence="15">4.2.99.18</ecNumber>
    </alternativeName>
</protein>
<name>A0A6S7AQR1_9BURK</name>
<dbReference type="SUPFAM" id="SSF57716">
    <property type="entry name" value="Glucocorticoid receptor-like (DNA-binding domain)"/>
    <property type="match status" value="1"/>
</dbReference>
<evidence type="ECO:0000313" key="19">
    <source>
        <dbReference type="Proteomes" id="UP000494214"/>
    </source>
</evidence>
<keyword evidence="11 15" id="KW-0456">Lyase</keyword>
<evidence type="ECO:0000256" key="15">
    <source>
        <dbReference type="HAMAP-Rule" id="MF_00103"/>
    </source>
</evidence>
<dbReference type="NCBIfam" id="TIGR00577">
    <property type="entry name" value="fpg"/>
    <property type="match status" value="1"/>
</dbReference>
<keyword evidence="6 15" id="KW-0863">Zinc-finger</keyword>
<dbReference type="SMART" id="SM01232">
    <property type="entry name" value="H2TH"/>
    <property type="match status" value="1"/>
</dbReference>
<dbReference type="Pfam" id="PF06831">
    <property type="entry name" value="H2TH"/>
    <property type="match status" value="1"/>
</dbReference>
<reference evidence="18 19" key="1">
    <citation type="submission" date="2020-04" db="EMBL/GenBank/DDBJ databases">
        <authorList>
            <person name="De Canck E."/>
        </authorList>
    </citation>
    <scope>NUCLEOTIDE SEQUENCE [LARGE SCALE GENOMIC DNA]</scope>
    <source>
        <strain evidence="18 19">LMG 26690</strain>
    </source>
</reference>
<evidence type="ECO:0000256" key="4">
    <source>
        <dbReference type="ARBA" id="ARBA00022723"/>
    </source>
</evidence>
<proteinExistence type="inferred from homology"/>
<keyword evidence="12 15" id="KW-0511">Multifunctional enzyme</keyword>
<dbReference type="GO" id="GO:0003684">
    <property type="term" value="F:damaged DNA binding"/>
    <property type="evidence" value="ECO:0007669"/>
    <property type="project" value="InterPro"/>
</dbReference>
<feature type="binding site" evidence="15">
    <location>
        <position position="106"/>
    </location>
    <ligand>
        <name>DNA</name>
        <dbReference type="ChEBI" id="CHEBI:16991"/>
    </ligand>
</feature>